<organism evidence="1 2">
    <name type="scientific">Gryllus longicercus</name>
    <dbReference type="NCBI Taxonomy" id="2509291"/>
    <lineage>
        <taxon>Eukaryota</taxon>
        <taxon>Metazoa</taxon>
        <taxon>Ecdysozoa</taxon>
        <taxon>Arthropoda</taxon>
        <taxon>Hexapoda</taxon>
        <taxon>Insecta</taxon>
        <taxon>Pterygota</taxon>
        <taxon>Neoptera</taxon>
        <taxon>Polyneoptera</taxon>
        <taxon>Orthoptera</taxon>
        <taxon>Ensifera</taxon>
        <taxon>Gryllidea</taxon>
        <taxon>Grylloidea</taxon>
        <taxon>Gryllidae</taxon>
        <taxon>Gryllinae</taxon>
        <taxon>Gryllus</taxon>
    </lineage>
</organism>
<proteinExistence type="predicted"/>
<sequence>MTFRLGGVRKWWSFDPMDFPFRCDAPWPPAPLAVAERPSGCDGSALPPDSAARQAVRIEGGRLVVCCYVLGYSATPGEQVSQCRRSE</sequence>
<gene>
    <name evidence="1" type="ORF">R5R35_006945</name>
</gene>
<comment type="caution">
    <text evidence="1">The sequence shown here is derived from an EMBL/GenBank/DDBJ whole genome shotgun (WGS) entry which is preliminary data.</text>
</comment>
<dbReference type="EMBL" id="JAZDUA010000765">
    <property type="protein sequence ID" value="KAK7789398.1"/>
    <property type="molecule type" value="Genomic_DNA"/>
</dbReference>
<protein>
    <submittedName>
        <fullName evidence="1">Uncharacterized protein</fullName>
    </submittedName>
</protein>
<name>A0AAN9YW77_9ORTH</name>
<evidence type="ECO:0000313" key="2">
    <source>
        <dbReference type="Proteomes" id="UP001378592"/>
    </source>
</evidence>
<reference evidence="1 2" key="1">
    <citation type="submission" date="2024-03" db="EMBL/GenBank/DDBJ databases">
        <title>The genome assembly and annotation of the cricket Gryllus longicercus Weissman &amp; Gray.</title>
        <authorList>
            <person name="Szrajer S."/>
            <person name="Gray D."/>
            <person name="Ylla G."/>
        </authorList>
    </citation>
    <scope>NUCLEOTIDE SEQUENCE [LARGE SCALE GENOMIC DNA]</scope>
    <source>
        <strain evidence="1">DAG 2021-001</strain>
        <tissue evidence="1">Whole body minus gut</tissue>
    </source>
</reference>
<keyword evidence="2" id="KW-1185">Reference proteome</keyword>
<evidence type="ECO:0000313" key="1">
    <source>
        <dbReference type="EMBL" id="KAK7789398.1"/>
    </source>
</evidence>
<accession>A0AAN9YW77</accession>
<dbReference type="Proteomes" id="UP001378592">
    <property type="component" value="Unassembled WGS sequence"/>
</dbReference>
<dbReference type="AlphaFoldDB" id="A0AAN9YW77"/>